<dbReference type="InterPro" id="IPR036165">
    <property type="entry name" value="YefM-like_sf"/>
</dbReference>
<dbReference type="Proteomes" id="UP000248882">
    <property type="component" value="Unassembled WGS sequence"/>
</dbReference>
<dbReference type="EMBL" id="QKZT01000005">
    <property type="protein sequence ID" value="PZX53998.1"/>
    <property type="molecule type" value="Genomic_DNA"/>
</dbReference>
<dbReference type="SUPFAM" id="SSF143120">
    <property type="entry name" value="YefM-like"/>
    <property type="match status" value="1"/>
</dbReference>
<evidence type="ECO:0000313" key="3">
    <source>
        <dbReference type="Proteomes" id="UP000248882"/>
    </source>
</evidence>
<protein>
    <submittedName>
        <fullName evidence="2">Antitoxin Phd_YefM of type II toxin-antitoxin system</fullName>
    </submittedName>
</protein>
<evidence type="ECO:0000313" key="2">
    <source>
        <dbReference type="EMBL" id="PZX53998.1"/>
    </source>
</evidence>
<keyword evidence="3" id="KW-1185">Reference proteome</keyword>
<comment type="similarity">
    <text evidence="1">Belongs to the phD/YefM antitoxin family.</text>
</comment>
<reference evidence="2 3" key="1">
    <citation type="submission" date="2018-06" db="EMBL/GenBank/DDBJ databases">
        <title>Genomic Encyclopedia of Archaeal and Bacterial Type Strains, Phase II (KMG-II): from individual species to whole genera.</title>
        <authorList>
            <person name="Goeker M."/>
        </authorList>
    </citation>
    <scope>NUCLEOTIDE SEQUENCE [LARGE SCALE GENOMIC DNA]</scope>
    <source>
        <strain evidence="2 3">DSM 19830</strain>
    </source>
</reference>
<dbReference type="RefSeq" id="WP_111317417.1">
    <property type="nucleotide sequence ID" value="NZ_QKZT01000005.1"/>
</dbReference>
<dbReference type="OrthoDB" id="3035307at2"/>
<name>A0A2W7QZN1_9BACT</name>
<dbReference type="AlphaFoldDB" id="A0A2W7QZN1"/>
<organism evidence="2 3">
    <name type="scientific">Algoriphagus chordae</name>
    <dbReference type="NCBI Taxonomy" id="237019"/>
    <lineage>
        <taxon>Bacteria</taxon>
        <taxon>Pseudomonadati</taxon>
        <taxon>Bacteroidota</taxon>
        <taxon>Cytophagia</taxon>
        <taxon>Cytophagales</taxon>
        <taxon>Cyclobacteriaceae</taxon>
        <taxon>Algoriphagus</taxon>
    </lineage>
</organism>
<gene>
    <name evidence="2" type="ORF">LV85_01336</name>
</gene>
<accession>A0A2W7QZN1</accession>
<proteinExistence type="inferred from homology"/>
<evidence type="ECO:0000256" key="1">
    <source>
        <dbReference type="ARBA" id="ARBA00009981"/>
    </source>
</evidence>
<sequence length="83" mass="9722">MVVVSTREFRQNLKKYLDLIDKNERVVIQRGNDKVYEITNTVKNDRFFDDPAIQERISKSIQSHNEGKTVKVTDDQLKELLGL</sequence>
<comment type="caution">
    <text evidence="2">The sequence shown here is derived from an EMBL/GenBank/DDBJ whole genome shotgun (WGS) entry which is preliminary data.</text>
</comment>